<dbReference type="Gene3D" id="3.30.200.20">
    <property type="entry name" value="Phosphorylase Kinase, domain 1"/>
    <property type="match status" value="2"/>
</dbReference>
<dbReference type="EC" id="2.7.11.1" evidence="5"/>
<evidence type="ECO:0000256" key="14">
    <source>
        <dbReference type="ARBA" id="ARBA00022821"/>
    </source>
</evidence>
<evidence type="ECO:0000256" key="8">
    <source>
        <dbReference type="ARBA" id="ARBA00022679"/>
    </source>
</evidence>
<evidence type="ECO:0000256" key="24">
    <source>
        <dbReference type="SAM" id="Phobius"/>
    </source>
</evidence>
<organism evidence="26">
    <name type="scientific">Glycine soja</name>
    <name type="common">Wild soybean</name>
    <dbReference type="NCBI Taxonomy" id="3848"/>
    <lineage>
        <taxon>Eukaryota</taxon>
        <taxon>Viridiplantae</taxon>
        <taxon>Streptophyta</taxon>
        <taxon>Embryophyta</taxon>
        <taxon>Tracheophyta</taxon>
        <taxon>Spermatophyta</taxon>
        <taxon>Magnoliopsida</taxon>
        <taxon>eudicotyledons</taxon>
        <taxon>Gunneridae</taxon>
        <taxon>Pentapetalae</taxon>
        <taxon>rosids</taxon>
        <taxon>fabids</taxon>
        <taxon>Fabales</taxon>
        <taxon>Fabaceae</taxon>
        <taxon>Papilionoideae</taxon>
        <taxon>50 kb inversion clade</taxon>
        <taxon>NPAAA clade</taxon>
        <taxon>indigoferoid/millettioid clade</taxon>
        <taxon>Phaseoleae</taxon>
        <taxon>Glycine</taxon>
        <taxon>Glycine subgen. Soja</taxon>
    </lineage>
</organism>
<keyword evidence="6" id="KW-1003">Cell membrane</keyword>
<evidence type="ECO:0000256" key="16">
    <source>
        <dbReference type="ARBA" id="ARBA00022989"/>
    </source>
</evidence>
<dbReference type="FunFam" id="3.30.200.20:FF:000168">
    <property type="entry name" value="L-type lectin-domain containing receptor kinase IX.1"/>
    <property type="match status" value="1"/>
</dbReference>
<evidence type="ECO:0000256" key="11">
    <source>
        <dbReference type="ARBA" id="ARBA00022734"/>
    </source>
</evidence>
<dbReference type="GO" id="GO:0005886">
    <property type="term" value="C:plasma membrane"/>
    <property type="evidence" value="ECO:0007669"/>
    <property type="project" value="UniProtKB-SubCell"/>
</dbReference>
<protein>
    <recommendedName>
        <fullName evidence="5">non-specific serine/threonine protein kinase</fullName>
        <ecNumber evidence="5">2.7.11.1</ecNumber>
    </recommendedName>
</protein>
<dbReference type="Pfam" id="PF00139">
    <property type="entry name" value="Lectin_legB"/>
    <property type="match status" value="1"/>
</dbReference>
<keyword evidence="17 24" id="KW-0472">Membrane</keyword>
<evidence type="ECO:0000256" key="4">
    <source>
        <dbReference type="ARBA" id="ARBA00010217"/>
    </source>
</evidence>
<comment type="function">
    <text evidence="21">Promotes hydrogen peroxide H(2)O(2) production and cell death.</text>
</comment>
<evidence type="ECO:0000256" key="18">
    <source>
        <dbReference type="ARBA" id="ARBA00023170"/>
    </source>
</evidence>
<feature type="domain" description="Protein kinase" evidence="25">
    <location>
        <begin position="359"/>
        <end position="637"/>
    </location>
</feature>
<dbReference type="PROSITE" id="PS00307">
    <property type="entry name" value="LECTIN_LEGUME_BETA"/>
    <property type="match status" value="1"/>
</dbReference>
<dbReference type="GO" id="GO:0002229">
    <property type="term" value="P:defense response to oomycetes"/>
    <property type="evidence" value="ECO:0007669"/>
    <property type="project" value="UniProtKB-ARBA"/>
</dbReference>
<keyword evidence="18 26" id="KW-0675">Receptor</keyword>
<dbReference type="InterPro" id="IPR001220">
    <property type="entry name" value="Legume_lectin_dom"/>
</dbReference>
<keyword evidence="12 23" id="KW-0547">Nucleotide-binding</keyword>
<dbReference type="CDD" id="cd14066">
    <property type="entry name" value="STKc_IRAK"/>
    <property type="match status" value="1"/>
</dbReference>
<dbReference type="SUPFAM" id="SSF56112">
    <property type="entry name" value="Protein kinase-like (PK-like)"/>
    <property type="match status" value="2"/>
</dbReference>
<feature type="binding site" evidence="23">
    <location>
        <position position="388"/>
    </location>
    <ligand>
        <name>ATP</name>
        <dbReference type="ChEBI" id="CHEBI:30616"/>
    </ligand>
</feature>
<dbReference type="Pfam" id="PF07714">
    <property type="entry name" value="PK_Tyr_Ser-Thr"/>
    <property type="match status" value="1"/>
</dbReference>
<comment type="subcellular location">
    <subcellularLocation>
        <location evidence="1">Cell membrane</location>
        <topology evidence="1">Single-pass type I membrane protein</topology>
    </subcellularLocation>
</comment>
<evidence type="ECO:0000256" key="6">
    <source>
        <dbReference type="ARBA" id="ARBA00022475"/>
    </source>
</evidence>
<keyword evidence="8 26" id="KW-0808">Transferase</keyword>
<evidence type="ECO:0000256" key="5">
    <source>
        <dbReference type="ARBA" id="ARBA00012513"/>
    </source>
</evidence>
<dbReference type="InterPro" id="IPR001245">
    <property type="entry name" value="Ser-Thr/Tyr_kinase_cat_dom"/>
</dbReference>
<evidence type="ECO:0000256" key="15">
    <source>
        <dbReference type="ARBA" id="ARBA00022840"/>
    </source>
</evidence>
<dbReference type="PROSITE" id="PS00108">
    <property type="entry name" value="PROTEIN_KINASE_ST"/>
    <property type="match status" value="1"/>
</dbReference>
<evidence type="ECO:0000256" key="21">
    <source>
        <dbReference type="ARBA" id="ARBA00058818"/>
    </source>
</evidence>
<evidence type="ECO:0000256" key="22">
    <source>
        <dbReference type="ARBA" id="ARBA00063357"/>
    </source>
</evidence>
<keyword evidence="19" id="KW-0325">Glycoprotein</keyword>
<comment type="similarity">
    <text evidence="4">In the C-terminal section; belongs to the protein kinase superfamily. Ser/Thr protein kinase family.</text>
</comment>
<evidence type="ECO:0000259" key="25">
    <source>
        <dbReference type="PROSITE" id="PS50011"/>
    </source>
</evidence>
<dbReference type="PANTHER" id="PTHR27007">
    <property type="match status" value="1"/>
</dbReference>
<dbReference type="GO" id="GO:0030246">
    <property type="term" value="F:carbohydrate binding"/>
    <property type="evidence" value="ECO:0007669"/>
    <property type="project" value="UniProtKB-KW"/>
</dbReference>
<dbReference type="AlphaFoldDB" id="A0A0B2SMT6"/>
<dbReference type="EMBL" id="KN641448">
    <property type="protein sequence ID" value="KHN46235.1"/>
    <property type="molecule type" value="Genomic_DNA"/>
</dbReference>
<keyword evidence="7" id="KW-0723">Serine/threonine-protein kinase</keyword>
<dbReference type="SMART" id="SM00220">
    <property type="entry name" value="S_TKc"/>
    <property type="match status" value="1"/>
</dbReference>
<dbReference type="PROSITE" id="PS00107">
    <property type="entry name" value="PROTEIN_KINASE_ATP"/>
    <property type="match status" value="1"/>
</dbReference>
<reference evidence="26" key="1">
    <citation type="submission" date="2014-07" db="EMBL/GenBank/DDBJ databases">
        <title>Identification of a novel salt tolerance gene in wild soybean by whole-genome sequencing.</title>
        <authorList>
            <person name="Lam H.-M."/>
            <person name="Qi X."/>
            <person name="Li M.-W."/>
            <person name="Liu X."/>
            <person name="Xie M."/>
            <person name="Ni M."/>
            <person name="Xu X."/>
        </authorList>
    </citation>
    <scope>NUCLEOTIDE SEQUENCE [LARGE SCALE GENOMIC DNA]</scope>
    <source>
        <tissue evidence="26">Root</tissue>
    </source>
</reference>
<dbReference type="InterPro" id="IPR008271">
    <property type="entry name" value="Ser/Thr_kinase_AS"/>
</dbReference>
<dbReference type="InterPro" id="IPR017441">
    <property type="entry name" value="Protein_kinase_ATP_BS"/>
</dbReference>
<dbReference type="InterPro" id="IPR011009">
    <property type="entry name" value="Kinase-like_dom_sf"/>
</dbReference>
<evidence type="ECO:0000256" key="9">
    <source>
        <dbReference type="ARBA" id="ARBA00022692"/>
    </source>
</evidence>
<comment type="similarity">
    <text evidence="3">In the N-terminal section; belongs to the leguminous lectin family.</text>
</comment>
<comment type="function">
    <text evidence="20">Involved in resistance response to the pathogenic oomycetes Phytophthora infestans and Phytophthora capsici.</text>
</comment>
<dbReference type="FunFam" id="2.60.120.200:FF:000103">
    <property type="entry name" value="L-type lectin-domain containing receptor kinase IX.1"/>
    <property type="match status" value="1"/>
</dbReference>
<evidence type="ECO:0000256" key="20">
    <source>
        <dbReference type="ARBA" id="ARBA00058054"/>
    </source>
</evidence>
<comment type="similarity">
    <text evidence="2">Belongs to the leguminous lectin family.</text>
</comment>
<dbReference type="Gene3D" id="1.10.510.10">
    <property type="entry name" value="Transferase(Phosphotransferase) domain 1"/>
    <property type="match status" value="2"/>
</dbReference>
<dbReference type="FunFam" id="1.10.510.10:FF:000240">
    <property type="entry name" value="Lectin-domain containing receptor kinase A4.3"/>
    <property type="match status" value="2"/>
</dbReference>
<accession>A0A0B2SMT6</accession>
<keyword evidence="9 24" id="KW-0812">Transmembrane</keyword>
<dbReference type="CDD" id="cd06899">
    <property type="entry name" value="lectin_legume_LecRK_Arcelin_ConA"/>
    <property type="match status" value="1"/>
</dbReference>
<dbReference type="GO" id="GO:0004674">
    <property type="term" value="F:protein serine/threonine kinase activity"/>
    <property type="evidence" value="ECO:0007669"/>
    <property type="project" value="UniProtKB-KW"/>
</dbReference>
<evidence type="ECO:0000256" key="23">
    <source>
        <dbReference type="PROSITE-ProRule" id="PRU10141"/>
    </source>
</evidence>
<feature type="transmembrane region" description="Helical" evidence="24">
    <location>
        <begin position="295"/>
        <end position="320"/>
    </location>
</feature>
<evidence type="ECO:0000256" key="7">
    <source>
        <dbReference type="ARBA" id="ARBA00022527"/>
    </source>
</evidence>
<evidence type="ECO:0000256" key="17">
    <source>
        <dbReference type="ARBA" id="ARBA00023136"/>
    </source>
</evidence>
<dbReference type="Proteomes" id="UP000053555">
    <property type="component" value="Unassembled WGS sequence"/>
</dbReference>
<keyword evidence="14" id="KW-0611">Plant defense</keyword>
<evidence type="ECO:0000256" key="2">
    <source>
        <dbReference type="ARBA" id="ARBA00007606"/>
    </source>
</evidence>
<dbReference type="GO" id="GO:0005524">
    <property type="term" value="F:ATP binding"/>
    <property type="evidence" value="ECO:0007669"/>
    <property type="project" value="UniProtKB-UniRule"/>
</dbReference>
<dbReference type="InterPro" id="IPR050528">
    <property type="entry name" value="L-type_Lectin-RKs"/>
</dbReference>
<keyword evidence="15 23" id="KW-0067">ATP-binding</keyword>
<dbReference type="Gene3D" id="2.60.120.200">
    <property type="match status" value="1"/>
</dbReference>
<dbReference type="InterPro" id="IPR013320">
    <property type="entry name" value="ConA-like_dom_sf"/>
</dbReference>
<keyword evidence="16 24" id="KW-1133">Transmembrane helix</keyword>
<evidence type="ECO:0000256" key="13">
    <source>
        <dbReference type="ARBA" id="ARBA00022777"/>
    </source>
</evidence>
<dbReference type="GO" id="GO:0009626">
    <property type="term" value="P:plant-type hypersensitive response"/>
    <property type="evidence" value="ECO:0007669"/>
    <property type="project" value="UniProtKB-ARBA"/>
</dbReference>
<keyword evidence="10" id="KW-0732">Signal</keyword>
<dbReference type="Pfam" id="PF00069">
    <property type="entry name" value="Pkinase"/>
    <property type="match status" value="1"/>
</dbReference>
<keyword evidence="13 26" id="KW-0418">Kinase</keyword>
<feature type="domain" description="Protein kinase" evidence="25">
    <location>
        <begin position="652"/>
        <end position="895"/>
    </location>
</feature>
<evidence type="ECO:0000256" key="1">
    <source>
        <dbReference type="ARBA" id="ARBA00004251"/>
    </source>
</evidence>
<gene>
    <name evidence="26" type="ORF">glysoja_034563</name>
</gene>
<dbReference type="PROSITE" id="PS50011">
    <property type="entry name" value="PROTEIN_KINASE_DOM"/>
    <property type="match status" value="2"/>
</dbReference>
<keyword evidence="11 26" id="KW-0430">Lectin</keyword>
<proteinExistence type="inferred from homology"/>
<evidence type="ECO:0000256" key="19">
    <source>
        <dbReference type="ARBA" id="ARBA00023180"/>
    </source>
</evidence>
<dbReference type="InterPro" id="IPR000719">
    <property type="entry name" value="Prot_kinase_dom"/>
</dbReference>
<comment type="subunit">
    <text evidence="22">Interacts with ABCG40.</text>
</comment>
<sequence>MAWWRNSLQNPTLLFCYATRTIFILQIIPLANSLSFDYPNFKNGDVKWEGDASILKGAIQVTSNTMDQNNNYSVGRVTSYKKMLLWDMNTGKLADFTTKFSFVVFSGKSYYGDGMAFFLADPNLPLLKNIREGGGLGLVDGKQVLNSTQPFVAVEFDTFHNKWDPQGGTHVGLNFNSMRSNITKQWLTDIQIWNVYNCSIEYNSSTLNLSVSFTTYNNVSKPVEEYISYKVDLRDYLPGKVILGFSAATGKLYEVHTLRSWSFNSSLQSDENTNEIKPVAAPPTSNPASENEHKIGLWVGIGIGVGLVLGLLGLICALLWKRSRDKKGELVFDLNMADEFPKGTGPKSFCYNELVSATNKFAEKLGQGGFGGVYKGYLKDLKSYVAIKRISKESRQGMKEYVTEVKVISQLRHRNLVQLIGWCHRKNDFLLIYEFMPNGSLDSHLYGVKSFLTWTVRYNIALGLASALLYLQEEWEQCVIHRDIKSSNIMLDSCFNAKLGDFGLARLVDHEKGSQTTRIAGTRGYIAPEYFTSGKATKESDIYSFGVVLLEIASGRKPVELEAEEGQITVVEWVWKLYGLGRFLEAADPKLCGEFDENQMERLVIVGLWCVHPDYSFRPSIRQVIQVLKFESALPILPEMMPVPTYLPPTIKALFSSVSSSFWGRSYFKGLNSYAAMKRISAGSAQSLKEYAEEVTIISQLRHMNLVKLAGWCHKKNDLFLIYEYMPNGSLDSCLFGGEKFLPWKVRYNVALGLASAWLYLQEECEKFVFHREIKSSNIMVDSNFSAKLGDFGLARQVDHEKGSQSSVGVGSEESDTFSFGVVLLEVATGRKAIHHKDMEGGVSLVEWAWEHHGLRNLLAAADPNLCAEFDVQQTECLLVVGLWCANPDCASRPL</sequence>
<evidence type="ECO:0000313" key="26">
    <source>
        <dbReference type="EMBL" id="KHN46235.1"/>
    </source>
</evidence>
<evidence type="ECO:0000256" key="12">
    <source>
        <dbReference type="ARBA" id="ARBA00022741"/>
    </source>
</evidence>
<evidence type="ECO:0000256" key="10">
    <source>
        <dbReference type="ARBA" id="ARBA00022729"/>
    </source>
</evidence>
<name>A0A0B2SMT6_GLYSO</name>
<dbReference type="InterPro" id="IPR019825">
    <property type="entry name" value="Lectin_legB_Mn/Ca_BS"/>
</dbReference>
<dbReference type="SUPFAM" id="SSF49899">
    <property type="entry name" value="Concanavalin A-like lectins/glucanases"/>
    <property type="match status" value="1"/>
</dbReference>
<evidence type="ECO:0000256" key="3">
    <source>
        <dbReference type="ARBA" id="ARBA00008536"/>
    </source>
</evidence>